<evidence type="ECO:0000313" key="3">
    <source>
        <dbReference type="EMBL" id="KWU01168.1"/>
    </source>
</evidence>
<dbReference type="OrthoDB" id="191313at2"/>
<feature type="signal peptide" evidence="1">
    <location>
        <begin position="1"/>
        <end position="18"/>
    </location>
</feature>
<dbReference type="Proteomes" id="UP000057389">
    <property type="component" value="Unassembled WGS sequence"/>
</dbReference>
<sequence length="163" mass="18835">MYRFFAILFLIVPLQLSAAQDNRQALIKELLQIMDVDSTLDAVYVQMDSMMAKMSKDLEVSESEQAIFDDYYQSMNELMKEEVSWQKLEPGIVTIYSNQFTEEELGAMIDFYKTEHGKSILKKMPTVTTESMIMTQSLMQQVLPKVQKLTTKLKKDLEAHRGS</sequence>
<organism evidence="3 4">
    <name type="scientific">Vibrio toranzoniae</name>
    <dbReference type="NCBI Taxonomy" id="1194427"/>
    <lineage>
        <taxon>Bacteria</taxon>
        <taxon>Pseudomonadati</taxon>
        <taxon>Pseudomonadota</taxon>
        <taxon>Gammaproteobacteria</taxon>
        <taxon>Vibrionales</taxon>
        <taxon>Vibrionaceae</taxon>
        <taxon>Vibrio</taxon>
    </lineage>
</organism>
<keyword evidence="1" id="KW-0732">Signal</keyword>
<proteinExistence type="predicted"/>
<evidence type="ECO:0000259" key="2">
    <source>
        <dbReference type="Pfam" id="PF09832"/>
    </source>
</evidence>
<comment type="caution">
    <text evidence="3">The sequence shown here is derived from an EMBL/GenBank/DDBJ whole genome shotgun (WGS) entry which is preliminary data.</text>
</comment>
<keyword evidence="4" id="KW-1185">Reference proteome</keyword>
<dbReference type="EMBL" id="LMXU01000016">
    <property type="protein sequence ID" value="KWU01168.1"/>
    <property type="molecule type" value="Genomic_DNA"/>
</dbReference>
<evidence type="ECO:0000313" key="4">
    <source>
        <dbReference type="Proteomes" id="UP000057389"/>
    </source>
</evidence>
<name>A0A109D963_9VIBR</name>
<feature type="chain" id="PRO_5007133882" description="DUF2059 domain-containing protein" evidence="1">
    <location>
        <begin position="19"/>
        <end position="163"/>
    </location>
</feature>
<dbReference type="RefSeq" id="WP_060468102.1">
    <property type="nucleotide sequence ID" value="NZ_AP025514.1"/>
</dbReference>
<dbReference type="Pfam" id="PF09832">
    <property type="entry name" value="DUF2059"/>
    <property type="match status" value="1"/>
</dbReference>
<protein>
    <recommendedName>
        <fullName evidence="2">DUF2059 domain-containing protein</fullName>
    </recommendedName>
</protein>
<reference evidence="3 4" key="1">
    <citation type="submission" date="2015-11" db="EMBL/GenBank/DDBJ databases">
        <title>Draft WGS of Vibrio toranzoniae.</title>
        <authorList>
            <person name="Lasa A."/>
            <person name="Romalde J.L."/>
        </authorList>
    </citation>
    <scope>NUCLEOTIDE SEQUENCE [LARGE SCALE GENOMIC DNA]</scope>
    <source>
        <strain evidence="3 4">Vb 10.8</strain>
    </source>
</reference>
<dbReference type="InterPro" id="IPR018637">
    <property type="entry name" value="DUF2059"/>
</dbReference>
<accession>A0A109D963</accession>
<gene>
    <name evidence="3" type="ORF">APQ14_07690</name>
</gene>
<dbReference type="AlphaFoldDB" id="A0A109D963"/>
<dbReference type="GeneID" id="300178917"/>
<evidence type="ECO:0000256" key="1">
    <source>
        <dbReference type="SAM" id="SignalP"/>
    </source>
</evidence>
<feature type="domain" description="DUF2059" evidence="2">
    <location>
        <begin position="86"/>
        <end position="144"/>
    </location>
</feature>